<dbReference type="EMBL" id="PGOL01000104">
    <property type="protein sequence ID" value="PKI77159.1"/>
    <property type="molecule type" value="Genomic_DNA"/>
</dbReference>
<evidence type="ECO:0000256" key="1">
    <source>
        <dbReference type="SAM" id="MobiDB-lite"/>
    </source>
</evidence>
<dbReference type="Proteomes" id="UP000233551">
    <property type="component" value="Unassembled WGS sequence"/>
</dbReference>
<comment type="caution">
    <text evidence="2">The sequence shown here is derived from an EMBL/GenBank/DDBJ whole genome shotgun (WGS) entry which is preliminary data.</text>
</comment>
<organism evidence="2 3">
    <name type="scientific">Punica granatum</name>
    <name type="common">Pomegranate</name>
    <dbReference type="NCBI Taxonomy" id="22663"/>
    <lineage>
        <taxon>Eukaryota</taxon>
        <taxon>Viridiplantae</taxon>
        <taxon>Streptophyta</taxon>
        <taxon>Embryophyta</taxon>
        <taxon>Tracheophyta</taxon>
        <taxon>Spermatophyta</taxon>
        <taxon>Magnoliopsida</taxon>
        <taxon>eudicotyledons</taxon>
        <taxon>Gunneridae</taxon>
        <taxon>Pentapetalae</taxon>
        <taxon>rosids</taxon>
        <taxon>malvids</taxon>
        <taxon>Myrtales</taxon>
        <taxon>Lythraceae</taxon>
        <taxon>Punica</taxon>
    </lineage>
</organism>
<name>A0A2I0L8Y7_PUNGR</name>
<evidence type="ECO:0000313" key="3">
    <source>
        <dbReference type="Proteomes" id="UP000233551"/>
    </source>
</evidence>
<keyword evidence="3" id="KW-1185">Reference proteome</keyword>
<accession>A0A2I0L8Y7</accession>
<gene>
    <name evidence="2" type="ORF">CRG98_002441</name>
</gene>
<sequence length="95" mass="10438">MYMTPLPLAVDGRQTANLLGTLRAVESVERNEDAEWHLVPSRLNHAHLPSQVQDHVHGGHGSPDPDQGGRQSSWVIFPLGEDERAGFGSSNMGWE</sequence>
<reference evidence="2 3" key="1">
    <citation type="submission" date="2017-11" db="EMBL/GenBank/DDBJ databases">
        <title>De-novo sequencing of pomegranate (Punica granatum L.) genome.</title>
        <authorList>
            <person name="Akparov Z."/>
            <person name="Amiraslanov A."/>
            <person name="Hajiyeva S."/>
            <person name="Abbasov M."/>
            <person name="Kaur K."/>
            <person name="Hamwieh A."/>
            <person name="Solovyev V."/>
            <person name="Salamov A."/>
            <person name="Braich B."/>
            <person name="Kosarev P."/>
            <person name="Mahmoud A."/>
            <person name="Hajiyev E."/>
            <person name="Babayeva S."/>
            <person name="Izzatullayeva V."/>
            <person name="Mammadov A."/>
            <person name="Mammadov A."/>
            <person name="Sharifova S."/>
            <person name="Ojaghi J."/>
            <person name="Eynullazada K."/>
            <person name="Bayramov B."/>
            <person name="Abdulazimova A."/>
            <person name="Shahmuradov I."/>
        </authorList>
    </citation>
    <scope>NUCLEOTIDE SEQUENCE [LARGE SCALE GENOMIC DNA]</scope>
    <source>
        <strain evidence="3">cv. AG2017</strain>
        <tissue evidence="2">Leaf</tissue>
    </source>
</reference>
<dbReference type="AlphaFoldDB" id="A0A2I0L8Y7"/>
<proteinExistence type="predicted"/>
<evidence type="ECO:0000313" key="2">
    <source>
        <dbReference type="EMBL" id="PKI77159.1"/>
    </source>
</evidence>
<feature type="region of interest" description="Disordered" evidence="1">
    <location>
        <begin position="50"/>
        <end position="75"/>
    </location>
</feature>
<protein>
    <submittedName>
        <fullName evidence="2">Uncharacterized protein</fullName>
    </submittedName>
</protein>